<evidence type="ECO:0000313" key="2">
    <source>
        <dbReference type="EMBL" id="KAK9995959.1"/>
    </source>
</evidence>
<organism evidence="2 3">
    <name type="scientific">Lithocarpus litseifolius</name>
    <dbReference type="NCBI Taxonomy" id="425828"/>
    <lineage>
        <taxon>Eukaryota</taxon>
        <taxon>Viridiplantae</taxon>
        <taxon>Streptophyta</taxon>
        <taxon>Embryophyta</taxon>
        <taxon>Tracheophyta</taxon>
        <taxon>Spermatophyta</taxon>
        <taxon>Magnoliopsida</taxon>
        <taxon>eudicotyledons</taxon>
        <taxon>Gunneridae</taxon>
        <taxon>Pentapetalae</taxon>
        <taxon>rosids</taxon>
        <taxon>fabids</taxon>
        <taxon>Fagales</taxon>
        <taxon>Fagaceae</taxon>
        <taxon>Lithocarpus</taxon>
    </lineage>
</organism>
<evidence type="ECO:0000313" key="3">
    <source>
        <dbReference type="Proteomes" id="UP001459277"/>
    </source>
</evidence>
<feature type="compositionally biased region" description="Polar residues" evidence="1">
    <location>
        <begin position="20"/>
        <end position="30"/>
    </location>
</feature>
<evidence type="ECO:0000256" key="1">
    <source>
        <dbReference type="SAM" id="MobiDB-lite"/>
    </source>
</evidence>
<accession>A0AAW2CGM9</accession>
<dbReference type="EMBL" id="JAZDWU010000007">
    <property type="protein sequence ID" value="KAK9995959.1"/>
    <property type="molecule type" value="Genomic_DNA"/>
</dbReference>
<sequence>MAVLELNDLEIGGQLMDPTQLLQETSSSERGASGRRNHPINLRSHPYPLDKDKAINLQIMARHYTALISPLTIGEVKILLTPHGDVTDTTLKPPLKYLQRLGKEAGVYIQSPQDLRRLSLLQRVPTRMTSLFRFRSHVWTLKTFCLKISIGNSSSSSSSIEIRYRSVGESYKFGCFEIVVSLIQICCGRKLGHCVGLGFPLLGVWSEFLEVLQGHSPWDI</sequence>
<name>A0AAW2CGM9_9ROSI</name>
<dbReference type="AlphaFoldDB" id="A0AAW2CGM9"/>
<gene>
    <name evidence="2" type="ORF">SO802_020645</name>
</gene>
<reference evidence="2 3" key="1">
    <citation type="submission" date="2024-01" db="EMBL/GenBank/DDBJ databases">
        <title>A telomere-to-telomere, gap-free genome of sweet tea (Lithocarpus litseifolius).</title>
        <authorList>
            <person name="Zhou J."/>
        </authorList>
    </citation>
    <scope>NUCLEOTIDE SEQUENCE [LARGE SCALE GENOMIC DNA]</scope>
    <source>
        <strain evidence="2">Zhou-2022a</strain>
        <tissue evidence="2">Leaf</tissue>
    </source>
</reference>
<comment type="caution">
    <text evidence="2">The sequence shown here is derived from an EMBL/GenBank/DDBJ whole genome shotgun (WGS) entry which is preliminary data.</text>
</comment>
<dbReference type="Proteomes" id="UP001459277">
    <property type="component" value="Unassembled WGS sequence"/>
</dbReference>
<feature type="region of interest" description="Disordered" evidence="1">
    <location>
        <begin position="17"/>
        <end position="45"/>
    </location>
</feature>
<proteinExistence type="predicted"/>
<keyword evidence="3" id="KW-1185">Reference proteome</keyword>
<protein>
    <submittedName>
        <fullName evidence="2">Uncharacterized protein</fullName>
    </submittedName>
</protein>